<dbReference type="AlphaFoldDB" id="A0A177DSN2"/>
<gene>
    <name evidence="3" type="ORF">AA0117_g364</name>
    <name evidence="2" type="ORF">CC77DRAFT_1060133</name>
</gene>
<dbReference type="EMBL" id="PDXD01000001">
    <property type="protein sequence ID" value="RYN83780.1"/>
    <property type="molecule type" value="Genomic_DNA"/>
</dbReference>
<organism evidence="2 4">
    <name type="scientific">Alternaria alternata</name>
    <name type="common">Alternaria rot fungus</name>
    <name type="synonym">Torula alternata</name>
    <dbReference type="NCBI Taxonomy" id="5599"/>
    <lineage>
        <taxon>Eukaryota</taxon>
        <taxon>Fungi</taxon>
        <taxon>Dikarya</taxon>
        <taxon>Ascomycota</taxon>
        <taxon>Pezizomycotina</taxon>
        <taxon>Dothideomycetes</taxon>
        <taxon>Pleosporomycetidae</taxon>
        <taxon>Pleosporales</taxon>
        <taxon>Pleosporineae</taxon>
        <taxon>Pleosporaceae</taxon>
        <taxon>Alternaria</taxon>
        <taxon>Alternaria sect. Alternaria</taxon>
        <taxon>Alternaria alternata complex</taxon>
    </lineage>
</organism>
<evidence type="ECO:0000313" key="5">
    <source>
        <dbReference type="Proteomes" id="UP000291422"/>
    </source>
</evidence>
<accession>A0A177DSN2</accession>
<evidence type="ECO:0000313" key="4">
    <source>
        <dbReference type="Proteomes" id="UP000077248"/>
    </source>
</evidence>
<dbReference type="VEuPathDB" id="FungiDB:CC77DRAFT_1060133"/>
<dbReference type="GeneID" id="29113907"/>
<feature type="chain" id="PRO_5040569737" description="Small secreted protein" evidence="1">
    <location>
        <begin position="20"/>
        <end position="121"/>
    </location>
</feature>
<evidence type="ECO:0000313" key="3">
    <source>
        <dbReference type="EMBL" id="RYN83780.1"/>
    </source>
</evidence>
<sequence>MQLTAILTSLLSTLPIALSAPTYGEPYNCGYVLTVRNSSAYAGISAYSDCTAIYYNQSIPGYQDAYAYSLYGGCQCSFHLSEEKCKGATNPPMYEGPTGTPGKEPCFEDPNPKWYKCATIG</sequence>
<dbReference type="KEGG" id="aalt:CC77DRAFT_1060133"/>
<feature type="signal peptide" evidence="1">
    <location>
        <begin position="1"/>
        <end position="19"/>
    </location>
</feature>
<evidence type="ECO:0000313" key="2">
    <source>
        <dbReference type="EMBL" id="OAG22240.1"/>
    </source>
</evidence>
<dbReference type="OMA" id="SIFGGCR"/>
<protein>
    <recommendedName>
        <fullName evidence="6">Small secreted protein</fullName>
    </recommendedName>
</protein>
<dbReference type="EMBL" id="KV441475">
    <property type="protein sequence ID" value="OAG22240.1"/>
    <property type="molecule type" value="Genomic_DNA"/>
</dbReference>
<reference evidence="3" key="3">
    <citation type="journal article" date="2019" name="J. ISSAAS">
        <title>Genomics, evolutionary history and diagnostics of the Alternaria alternata species group including apple and Asian pear pathotypes.</title>
        <authorList>
            <person name="Armitage A.D."/>
            <person name="Cockerton H.M."/>
            <person name="Sreenivasaprasad S."/>
            <person name="Woodhall J."/>
            <person name="Lane C."/>
            <person name="Harrison R.J."/>
            <person name="Clarkson J.P."/>
        </authorList>
    </citation>
    <scope>NUCLEOTIDE SEQUENCE</scope>
    <source>
        <strain evidence="3">FERA 1177</strain>
    </source>
</reference>
<dbReference type="Proteomes" id="UP000291422">
    <property type="component" value="Unassembled WGS sequence"/>
</dbReference>
<keyword evidence="4" id="KW-1185">Reference proteome</keyword>
<name>A0A177DSN2_ALTAL</name>
<evidence type="ECO:0008006" key="6">
    <source>
        <dbReference type="Google" id="ProtNLM"/>
    </source>
</evidence>
<evidence type="ECO:0000256" key="1">
    <source>
        <dbReference type="SAM" id="SignalP"/>
    </source>
</evidence>
<reference evidence="2 4" key="1">
    <citation type="submission" date="2016-05" db="EMBL/GenBank/DDBJ databases">
        <title>Comparative analysis of secretome profiles of manganese(II)-oxidizing ascomycete fungi.</title>
        <authorList>
            <consortium name="DOE Joint Genome Institute"/>
            <person name="Zeiner C.A."/>
            <person name="Purvine S.O."/>
            <person name="Zink E.M."/>
            <person name="Wu S."/>
            <person name="Pasa-Tolic L."/>
            <person name="Chaput D.L."/>
            <person name="Haridas S."/>
            <person name="Grigoriev I.V."/>
            <person name="Santelli C.M."/>
            <person name="Hansel C.M."/>
        </authorList>
    </citation>
    <scope>NUCLEOTIDE SEQUENCE [LARGE SCALE GENOMIC DNA]</scope>
    <source>
        <strain evidence="2 4">SRC1lrK2f</strain>
    </source>
</reference>
<dbReference type="RefSeq" id="XP_018387661.1">
    <property type="nucleotide sequence ID" value="XM_018528313.1"/>
</dbReference>
<keyword evidence="1" id="KW-0732">Signal</keyword>
<proteinExistence type="predicted"/>
<dbReference type="Proteomes" id="UP000077248">
    <property type="component" value="Unassembled WGS sequence"/>
</dbReference>
<reference evidence="5" key="2">
    <citation type="journal article" date="2019" name="bioRxiv">
        <title>Genomics, evolutionary history and diagnostics of the Alternaria alternata species group including apple and Asian pear pathotypes.</title>
        <authorList>
            <person name="Armitage A.D."/>
            <person name="Cockerton H.M."/>
            <person name="Sreenivasaprasad S."/>
            <person name="Woodhall J.W."/>
            <person name="Lane C.R."/>
            <person name="Harrison R.J."/>
            <person name="Clarkson J.P."/>
        </authorList>
    </citation>
    <scope>NUCLEOTIDE SEQUENCE [LARGE SCALE GENOMIC DNA]</scope>
    <source>
        <strain evidence="5">FERA 1177</strain>
    </source>
</reference>